<dbReference type="InterPro" id="IPR001357">
    <property type="entry name" value="BRCT_dom"/>
</dbReference>
<dbReference type="EMBL" id="JAWDEY010000032">
    <property type="protein sequence ID" value="KAK6588556.1"/>
    <property type="molecule type" value="Genomic_DNA"/>
</dbReference>
<dbReference type="InterPro" id="IPR036420">
    <property type="entry name" value="BRCT_dom_sf"/>
</dbReference>
<sequence>MIWRNKKFIICGFDQEESNIIRVDYIEKYSGELITVSDNDEIKDNEVNYVVCNYSDGYIHRVPNLNYNKLRTPFWLWLSVKDHWNYSLDWHPFFRPNSKFTYNLLSGIRIYILGFTPTIKGFSEECPLFIRDIYDMGILSSFIETQMGGTVENIGEKSGKDLQISTDDIYSKDNSENIVLVCNKDYNPYDSNKDSDDGSFYINKRNHVNLNTEDNYLNIMNEIRVRKEKGYQILTINWLFDCYEEGRLLNYRNYIFKYEEEININNSHNGDNIVDNKKNNVANELRVVVTHLTYLNYKDIVRNIVLECEDEKELNIVIERPSKIIIRYIQEGINLDGMFSEHNVITIIVFNDITEEQEFWYDLLNGLTESVEFNVNLISNEKKEIVKNLIQKIRIINNPNDFFSYFDSKRKNINNEGNNSLSSFGYRVGFSIPKFIDDLLRLKTEILDTVLDMTDLDSITGLSGFVEYADDDTLDIVKYNKNKAVNKFNSIEKEFKNINNEIV</sequence>
<feature type="domain" description="BRCT" evidence="1">
    <location>
        <begin position="195"/>
        <end position="256"/>
    </location>
</feature>
<evidence type="ECO:0000259" key="1">
    <source>
        <dbReference type="PROSITE" id="PS50172"/>
    </source>
</evidence>
<gene>
    <name evidence="2" type="ORF">RS030_4606</name>
</gene>
<dbReference type="AlphaFoldDB" id="A0AAV9Y1L5"/>
<keyword evidence="3" id="KW-1185">Reference proteome</keyword>
<dbReference type="SUPFAM" id="SSF52113">
    <property type="entry name" value="BRCT domain"/>
    <property type="match status" value="1"/>
</dbReference>
<proteinExistence type="predicted"/>
<accession>A0AAV9Y1L5</accession>
<evidence type="ECO:0000313" key="2">
    <source>
        <dbReference type="EMBL" id="KAK6588556.1"/>
    </source>
</evidence>
<reference evidence="2 3" key="1">
    <citation type="submission" date="2023-10" db="EMBL/GenBank/DDBJ databases">
        <title>Comparative genomics analysis reveals potential genetic determinants of host preference in Cryptosporidium xiaoi.</title>
        <authorList>
            <person name="Xiao L."/>
            <person name="Li J."/>
        </authorList>
    </citation>
    <scope>NUCLEOTIDE SEQUENCE [LARGE SCALE GENOMIC DNA]</scope>
    <source>
        <strain evidence="2 3">52996</strain>
    </source>
</reference>
<dbReference type="Gene3D" id="3.40.50.10190">
    <property type="entry name" value="BRCT domain"/>
    <property type="match status" value="2"/>
</dbReference>
<dbReference type="PROSITE" id="PS50172">
    <property type="entry name" value="BRCT"/>
    <property type="match status" value="1"/>
</dbReference>
<organism evidence="2 3">
    <name type="scientific">Cryptosporidium xiaoi</name>
    <dbReference type="NCBI Taxonomy" id="659607"/>
    <lineage>
        <taxon>Eukaryota</taxon>
        <taxon>Sar</taxon>
        <taxon>Alveolata</taxon>
        <taxon>Apicomplexa</taxon>
        <taxon>Conoidasida</taxon>
        <taxon>Coccidia</taxon>
        <taxon>Eucoccidiorida</taxon>
        <taxon>Eimeriorina</taxon>
        <taxon>Cryptosporidiidae</taxon>
        <taxon>Cryptosporidium</taxon>
    </lineage>
</organism>
<comment type="caution">
    <text evidence="2">The sequence shown here is derived from an EMBL/GenBank/DDBJ whole genome shotgun (WGS) entry which is preliminary data.</text>
</comment>
<protein>
    <recommendedName>
        <fullName evidence="1">BRCT domain-containing protein</fullName>
    </recommendedName>
</protein>
<dbReference type="Proteomes" id="UP001311799">
    <property type="component" value="Unassembled WGS sequence"/>
</dbReference>
<name>A0AAV9Y1L5_9CRYT</name>
<evidence type="ECO:0000313" key="3">
    <source>
        <dbReference type="Proteomes" id="UP001311799"/>
    </source>
</evidence>